<reference evidence="15" key="2">
    <citation type="submission" date="2022-06" db="UniProtKB">
        <authorList>
            <consortium name="EnsemblMetazoa"/>
        </authorList>
    </citation>
    <scope>IDENTIFICATION</scope>
    <source>
        <strain evidence="15">p50T (Dazao)</strain>
    </source>
</reference>
<feature type="binding site" evidence="12">
    <location>
        <position position="20"/>
    </location>
    <ligand>
        <name>Zn(2+)</name>
        <dbReference type="ChEBI" id="CHEBI:29105"/>
    </ligand>
</feature>
<dbReference type="GeneID" id="101746751"/>
<evidence type="ECO:0000256" key="11">
    <source>
        <dbReference type="PROSITE-ProRule" id="PRU00042"/>
    </source>
</evidence>
<feature type="domain" description="C2H2-type" evidence="13">
    <location>
        <begin position="564"/>
        <end position="587"/>
    </location>
</feature>
<reference evidence="16" key="1">
    <citation type="journal article" date="2008" name="Insect Biochem. Mol. Biol.">
        <title>The genome of a lepidopteran model insect, the silkworm Bombyx mori.</title>
        <authorList>
            <consortium name="International Silkworm Genome Consortium"/>
        </authorList>
    </citation>
    <scope>NUCLEOTIDE SEQUENCE [LARGE SCALE GENOMIC DNA]</scope>
    <source>
        <strain evidence="16">p50T</strain>
    </source>
</reference>
<dbReference type="PROSITE" id="PS00028">
    <property type="entry name" value="ZINC_FINGER_C2H2_1"/>
    <property type="match status" value="10"/>
</dbReference>
<dbReference type="Proteomes" id="UP000005204">
    <property type="component" value="Unassembled WGS sequence"/>
</dbReference>
<evidence type="ECO:0000256" key="1">
    <source>
        <dbReference type="ARBA" id="ARBA00004123"/>
    </source>
</evidence>
<comment type="similarity">
    <text evidence="2">Belongs to the krueppel C2H2-type zinc-finger protein family.</text>
</comment>
<dbReference type="Pfam" id="PF07776">
    <property type="entry name" value="zf-AD"/>
    <property type="match status" value="1"/>
</dbReference>
<dbReference type="RefSeq" id="XP_004925035.3">
    <property type="nucleotide sequence ID" value="XM_004924978.5"/>
</dbReference>
<dbReference type="InterPro" id="IPR012934">
    <property type="entry name" value="Znf_AD"/>
</dbReference>
<keyword evidence="5 11" id="KW-0863">Zinc-finger</keyword>
<dbReference type="PROSITE" id="PS50157">
    <property type="entry name" value="ZINC_FINGER_C2H2_2"/>
    <property type="match status" value="8"/>
</dbReference>
<dbReference type="SMART" id="SM00868">
    <property type="entry name" value="zf-AD"/>
    <property type="match status" value="1"/>
</dbReference>
<keyword evidence="4" id="KW-0677">Repeat</keyword>
<name>A0A8R2AK47_BOMMO</name>
<evidence type="ECO:0000259" key="14">
    <source>
        <dbReference type="PROSITE" id="PS51915"/>
    </source>
</evidence>
<dbReference type="PROSITE" id="PS51915">
    <property type="entry name" value="ZAD"/>
    <property type="match status" value="1"/>
</dbReference>
<dbReference type="PANTHER" id="PTHR24384">
    <property type="entry name" value="FINGER PUTATIVE TRANSCRIPTION FACTOR FAMILY-RELATED"/>
    <property type="match status" value="1"/>
</dbReference>
<proteinExistence type="inferred from homology"/>
<evidence type="ECO:0000313" key="16">
    <source>
        <dbReference type="Proteomes" id="UP000005204"/>
    </source>
</evidence>
<dbReference type="FunFam" id="3.30.160.60:FF:000193">
    <property type="entry name" value="Zinc finger protein 300"/>
    <property type="match status" value="1"/>
</dbReference>
<dbReference type="KEGG" id="bmor:101746751"/>
<dbReference type="EnsemblMetazoa" id="XM_004924978.4">
    <property type="protein sequence ID" value="XP_004925035.3"/>
    <property type="gene ID" value="LOC101746751"/>
</dbReference>
<feature type="domain" description="C2H2-type" evidence="13">
    <location>
        <begin position="161"/>
        <end position="184"/>
    </location>
</feature>
<dbReference type="Pfam" id="PF00096">
    <property type="entry name" value="zf-C2H2"/>
    <property type="match status" value="2"/>
</dbReference>
<dbReference type="Gene3D" id="3.30.160.60">
    <property type="entry name" value="Classic Zinc Finger"/>
    <property type="match status" value="7"/>
</dbReference>
<dbReference type="SMART" id="SM00355">
    <property type="entry name" value="ZnF_C2H2"/>
    <property type="match status" value="13"/>
</dbReference>
<feature type="domain" description="C2H2-type" evidence="13">
    <location>
        <begin position="508"/>
        <end position="535"/>
    </location>
</feature>
<keyword evidence="16" id="KW-1185">Reference proteome</keyword>
<evidence type="ECO:0000256" key="10">
    <source>
        <dbReference type="ARBA" id="ARBA00023242"/>
    </source>
</evidence>
<keyword evidence="3 12" id="KW-0479">Metal-binding</keyword>
<evidence type="ECO:0000256" key="3">
    <source>
        <dbReference type="ARBA" id="ARBA00022723"/>
    </source>
</evidence>
<dbReference type="InterPro" id="IPR050752">
    <property type="entry name" value="C2H2-ZF_domain"/>
</dbReference>
<feature type="binding site" evidence="12">
    <location>
        <position position="66"/>
    </location>
    <ligand>
        <name>Zn(2+)</name>
        <dbReference type="ChEBI" id="CHEBI:29105"/>
    </ligand>
</feature>
<feature type="domain" description="C2H2-type" evidence="13">
    <location>
        <begin position="453"/>
        <end position="480"/>
    </location>
</feature>
<dbReference type="GO" id="GO:0000981">
    <property type="term" value="F:DNA-binding transcription factor activity, RNA polymerase II-specific"/>
    <property type="evidence" value="ECO:0007669"/>
    <property type="project" value="TreeGrafter"/>
</dbReference>
<feature type="domain" description="ZAD" evidence="14">
    <location>
        <begin position="15"/>
        <end position="93"/>
    </location>
</feature>
<evidence type="ECO:0000256" key="12">
    <source>
        <dbReference type="PROSITE-ProRule" id="PRU01263"/>
    </source>
</evidence>
<dbReference type="GO" id="GO:0005634">
    <property type="term" value="C:nucleus"/>
    <property type="evidence" value="ECO:0007669"/>
    <property type="project" value="UniProtKB-SubCell"/>
</dbReference>
<dbReference type="SUPFAM" id="SSF57716">
    <property type="entry name" value="Glucocorticoid receptor-like (DNA-binding domain)"/>
    <property type="match status" value="1"/>
</dbReference>
<keyword evidence="7" id="KW-0805">Transcription regulation</keyword>
<protein>
    <submittedName>
        <fullName evidence="15">Uncharacterized protein</fullName>
    </submittedName>
</protein>
<keyword evidence="9" id="KW-0804">Transcription</keyword>
<dbReference type="InterPro" id="IPR036236">
    <property type="entry name" value="Znf_C2H2_sf"/>
</dbReference>
<dbReference type="PANTHER" id="PTHR24384:SF189">
    <property type="entry name" value="C2H2-TYPE DOMAIN-CONTAINING PROTEIN-RELATED"/>
    <property type="match status" value="1"/>
</dbReference>
<dbReference type="InterPro" id="IPR013087">
    <property type="entry name" value="Znf_C2H2_type"/>
</dbReference>
<evidence type="ECO:0000313" key="15">
    <source>
        <dbReference type="EnsemblMetazoa" id="XP_004925035.3"/>
    </source>
</evidence>
<accession>A0A8R2AK47</accession>
<evidence type="ECO:0000256" key="7">
    <source>
        <dbReference type="ARBA" id="ARBA00023015"/>
    </source>
</evidence>
<evidence type="ECO:0000259" key="13">
    <source>
        <dbReference type="PROSITE" id="PS50157"/>
    </source>
</evidence>
<organism evidence="15 16">
    <name type="scientific">Bombyx mori</name>
    <name type="common">Silk moth</name>
    <dbReference type="NCBI Taxonomy" id="7091"/>
    <lineage>
        <taxon>Eukaryota</taxon>
        <taxon>Metazoa</taxon>
        <taxon>Ecdysozoa</taxon>
        <taxon>Arthropoda</taxon>
        <taxon>Hexapoda</taxon>
        <taxon>Insecta</taxon>
        <taxon>Pterygota</taxon>
        <taxon>Neoptera</taxon>
        <taxon>Endopterygota</taxon>
        <taxon>Lepidoptera</taxon>
        <taxon>Glossata</taxon>
        <taxon>Ditrysia</taxon>
        <taxon>Bombycoidea</taxon>
        <taxon>Bombycidae</taxon>
        <taxon>Bombycinae</taxon>
        <taxon>Bombyx</taxon>
    </lineage>
</organism>
<evidence type="ECO:0000256" key="4">
    <source>
        <dbReference type="ARBA" id="ARBA00022737"/>
    </source>
</evidence>
<feature type="binding site" evidence="12">
    <location>
        <position position="17"/>
    </location>
    <ligand>
        <name>Zn(2+)</name>
        <dbReference type="ChEBI" id="CHEBI:29105"/>
    </ligand>
</feature>
<feature type="domain" description="C2H2-type" evidence="13">
    <location>
        <begin position="480"/>
        <end position="507"/>
    </location>
</feature>
<dbReference type="GO" id="GO:0008270">
    <property type="term" value="F:zinc ion binding"/>
    <property type="evidence" value="ECO:0007669"/>
    <property type="project" value="UniProtKB-UniRule"/>
</dbReference>
<keyword evidence="8" id="KW-0238">DNA-binding</keyword>
<feature type="domain" description="C2H2-type" evidence="13">
    <location>
        <begin position="190"/>
        <end position="217"/>
    </location>
</feature>
<evidence type="ECO:0000256" key="2">
    <source>
        <dbReference type="ARBA" id="ARBA00006991"/>
    </source>
</evidence>
<comment type="subcellular location">
    <subcellularLocation>
        <location evidence="1">Nucleus</location>
    </subcellularLocation>
</comment>
<feature type="domain" description="C2H2-type" evidence="13">
    <location>
        <begin position="536"/>
        <end position="563"/>
    </location>
</feature>
<evidence type="ECO:0000256" key="5">
    <source>
        <dbReference type="ARBA" id="ARBA00022771"/>
    </source>
</evidence>
<keyword evidence="6 12" id="KW-0862">Zinc</keyword>
<dbReference type="SUPFAM" id="SSF57667">
    <property type="entry name" value="beta-beta-alpha zinc fingers"/>
    <property type="match status" value="5"/>
</dbReference>
<feature type="binding site" evidence="12">
    <location>
        <position position="69"/>
    </location>
    <ligand>
        <name>Zn(2+)</name>
        <dbReference type="ChEBI" id="CHEBI:29105"/>
    </ligand>
</feature>
<keyword evidence="10" id="KW-0539">Nucleus</keyword>
<evidence type="ECO:0000256" key="9">
    <source>
        <dbReference type="ARBA" id="ARBA00023163"/>
    </source>
</evidence>
<evidence type="ECO:0000256" key="8">
    <source>
        <dbReference type="ARBA" id="ARBA00023125"/>
    </source>
</evidence>
<evidence type="ECO:0000256" key="6">
    <source>
        <dbReference type="ARBA" id="ARBA00022833"/>
    </source>
</evidence>
<dbReference type="GO" id="GO:0000978">
    <property type="term" value="F:RNA polymerase II cis-regulatory region sequence-specific DNA binding"/>
    <property type="evidence" value="ECO:0007669"/>
    <property type="project" value="TreeGrafter"/>
</dbReference>
<sequence length="608" mass="70762">MNMASNIALDNVQKSHCRFCAENKAENELYVLTRNEELNDRIMKIIESLKIDFVDLTNNKLPRCVCRGCYAFLETADDFFTKARNSQPLLSAMYEKENIPEMTVEVKTESFDIETEDLCEDADVERRNNNEVIDDLNVNELQITPQPLVDVFVYSWKSYKWKCLHCSVAFDSMNDLRNHSKFDHKKCFGFKCADCDERFNTFSTFIEHVRGHREDLRNYCPYCNKRFDDAGQCIAHLTEHGISEATTCPYCGEIFPATDLLDTHKSIYKMVEIPEAVTAAPTKERPPKVEYKIRKGWMRYKWTCQDCFKGFEGVVPLRAHVQKEHKKCFAIKCMDCNRNMRNYAKFVEHVHQHQPSLKEFCQFCNKRIPSEKKLKAHIEEHTSGPQAPCYGCGQIFEDNKILKKHMLEYDAPAPPKALQGRDRSCDQCGKVLATPARLRTHKLTHDPDRPRSFICDVCNKGFQSKENLRCHKRLHGTKRHVCRICQRAFSLQLALLEHLSKHSSFKQFECDHCGKRFWSKNRLRPHLKCHEEVKQFVCKTCGKGFRFNNLLVAHERQHTGTRPHVCALCRRAFTIRPLLNKHMVAVHGTTLVQHEAATRTSRDQGRSK</sequence>
<dbReference type="AlphaFoldDB" id="A0A8R2AK47"/>
<dbReference type="Pfam" id="PF13912">
    <property type="entry name" value="zf-C2H2_6"/>
    <property type="match status" value="2"/>
</dbReference>
<feature type="domain" description="C2H2-type" evidence="13">
    <location>
        <begin position="423"/>
        <end position="450"/>
    </location>
</feature>